<evidence type="ECO:0000259" key="8">
    <source>
        <dbReference type="Pfam" id="PF01773"/>
    </source>
</evidence>
<dbReference type="OrthoDB" id="9766455at2"/>
<dbReference type="Pfam" id="PF07670">
    <property type="entry name" value="Gate"/>
    <property type="match status" value="1"/>
</dbReference>
<evidence type="ECO:0000256" key="4">
    <source>
        <dbReference type="ARBA" id="ARBA00022692"/>
    </source>
</evidence>
<keyword evidence="6 7" id="KW-0472">Membrane</keyword>
<name>A0A0M0GR52_9BACI</name>
<dbReference type="InterPro" id="IPR018270">
    <property type="entry name" value="C_nuclsd_transpt_met_bac"/>
</dbReference>
<dbReference type="AlphaFoldDB" id="A0A0M0GR52"/>
<comment type="caution">
    <text evidence="11">The sequence shown here is derived from an EMBL/GenBank/DDBJ whole genome shotgun (WGS) entry which is preliminary data.</text>
</comment>
<keyword evidence="12" id="KW-1185">Reference proteome</keyword>
<dbReference type="GO" id="GO:0015293">
    <property type="term" value="F:symporter activity"/>
    <property type="evidence" value="ECO:0007669"/>
    <property type="project" value="TreeGrafter"/>
</dbReference>
<protein>
    <recommendedName>
        <fullName evidence="7">Nucleoside permease</fullName>
    </recommendedName>
</protein>
<dbReference type="EMBL" id="LGUE01000001">
    <property type="protein sequence ID" value="KON92324.1"/>
    <property type="molecule type" value="Genomic_DNA"/>
</dbReference>
<dbReference type="InterPro" id="IPR011642">
    <property type="entry name" value="Gate_dom"/>
</dbReference>
<dbReference type="InterPro" id="IPR008276">
    <property type="entry name" value="C_nuclsd_transpt"/>
</dbReference>
<gene>
    <name evidence="11" type="ORF">AF331_07720</name>
</gene>
<reference evidence="12" key="1">
    <citation type="submission" date="2015-07" db="EMBL/GenBank/DDBJ databases">
        <title>Fjat-14235 jcm11544.</title>
        <authorList>
            <person name="Liu B."/>
            <person name="Wang J."/>
            <person name="Zhu Y."/>
            <person name="Liu G."/>
            <person name="Chen Q."/>
            <person name="Chen Z."/>
            <person name="Lan J."/>
            <person name="Che J."/>
            <person name="Ge C."/>
            <person name="Shi H."/>
            <person name="Pan Z."/>
            <person name="Liu X."/>
        </authorList>
    </citation>
    <scope>NUCLEOTIDE SEQUENCE [LARGE SCALE GENOMIC DNA]</scope>
    <source>
        <strain evidence="12">JCM 11544</strain>
    </source>
</reference>
<dbReference type="Pfam" id="PF01773">
    <property type="entry name" value="Nucleos_tra2_N"/>
    <property type="match status" value="1"/>
</dbReference>
<dbReference type="InterPro" id="IPR002668">
    <property type="entry name" value="CNT_N_dom"/>
</dbReference>
<evidence type="ECO:0000256" key="7">
    <source>
        <dbReference type="RuleBase" id="RU362018"/>
    </source>
</evidence>
<sequence length="405" mass="42569">MQYLWGIFGILVVLGIGFLFSSDKKRINYRSVIGGLIIQIIFAFLVLETSWGQSGLKWLTLGINEIINYSNEGINFLFGGLFTEKSGIGYVFAFNVLPVVIFFSALISVLYYLNIMQFFIKIIGGALSKLLGTRKAESLSAAANIFVGQTEAPLVVKPYLSTMTKSELFAVMTGGLASVAGSVLVGYSLLGVPLEYLLAASFMAAPAGLVMAKLFVPETDDTPEPDSFKMEADSDSANVIDAAAKGASVGLQLALNIGAMLLAFIALVALINGILGLIGGVFGYSDLTLELILGYVFAPLAWAIGVPWSEAVTAGNFIGQKLVINEFVAYSNFAPVLGDLSDKAVAIISFALCGFANVSSLGILLGGLGNLAPNRRPEIAKLGLRAVLAGALASLLSAAIAGMFV</sequence>
<dbReference type="STRING" id="189381.GCA_900166615_02728"/>
<keyword evidence="5 7" id="KW-1133">Transmembrane helix</keyword>
<accession>A0A0M0GR52</accession>
<dbReference type="PATRIC" id="fig|189381.12.peg.1704"/>
<evidence type="ECO:0000256" key="2">
    <source>
        <dbReference type="ARBA" id="ARBA00009033"/>
    </source>
</evidence>
<evidence type="ECO:0000259" key="9">
    <source>
        <dbReference type="Pfam" id="PF07662"/>
    </source>
</evidence>
<evidence type="ECO:0000259" key="10">
    <source>
        <dbReference type="Pfam" id="PF07670"/>
    </source>
</evidence>
<feature type="transmembrane region" description="Helical" evidence="7">
    <location>
        <begin position="168"/>
        <end position="190"/>
    </location>
</feature>
<feature type="domain" description="Nucleoside transporter/FeoB GTPase Gate" evidence="10">
    <location>
        <begin position="94"/>
        <end position="187"/>
    </location>
</feature>
<dbReference type="GO" id="GO:0005886">
    <property type="term" value="C:plasma membrane"/>
    <property type="evidence" value="ECO:0007669"/>
    <property type="project" value="UniProtKB-SubCell"/>
</dbReference>
<feature type="transmembrane region" description="Helical" evidence="7">
    <location>
        <begin position="382"/>
        <end position="404"/>
    </location>
</feature>
<evidence type="ECO:0000256" key="5">
    <source>
        <dbReference type="ARBA" id="ARBA00022989"/>
    </source>
</evidence>
<evidence type="ECO:0000313" key="12">
    <source>
        <dbReference type="Proteomes" id="UP000037405"/>
    </source>
</evidence>
<feature type="transmembrane region" description="Helical" evidence="7">
    <location>
        <begin position="88"/>
        <end position="113"/>
    </location>
</feature>
<dbReference type="Pfam" id="PF07662">
    <property type="entry name" value="Nucleos_tra2_C"/>
    <property type="match status" value="1"/>
</dbReference>
<comment type="subcellular location">
    <subcellularLocation>
        <location evidence="1">Cell membrane</location>
        <topology evidence="1">Multi-pass membrane protein</topology>
    </subcellularLocation>
</comment>
<feature type="transmembrane region" description="Helical" evidence="7">
    <location>
        <begin position="29"/>
        <end position="47"/>
    </location>
</feature>
<dbReference type="Proteomes" id="UP000037405">
    <property type="component" value="Unassembled WGS sequence"/>
</dbReference>
<dbReference type="PANTHER" id="PTHR10590">
    <property type="entry name" value="SODIUM/NUCLEOSIDE COTRANSPORTER"/>
    <property type="match status" value="1"/>
</dbReference>
<feature type="transmembrane region" description="Helical" evidence="7">
    <location>
        <begin position="261"/>
        <end position="284"/>
    </location>
</feature>
<comment type="caution">
    <text evidence="7">Lacks conserved residue(s) required for the propagation of feature annotation.</text>
</comment>
<keyword evidence="4 7" id="KW-0812">Transmembrane</keyword>
<proteinExistence type="inferred from homology"/>
<feature type="transmembrane region" description="Helical" evidence="7">
    <location>
        <begin position="6"/>
        <end position="22"/>
    </location>
</feature>
<dbReference type="GO" id="GO:0005337">
    <property type="term" value="F:nucleoside transmembrane transporter activity"/>
    <property type="evidence" value="ECO:0007669"/>
    <property type="project" value="InterPro"/>
</dbReference>
<evidence type="ECO:0000256" key="1">
    <source>
        <dbReference type="ARBA" id="ARBA00004651"/>
    </source>
</evidence>
<dbReference type="InterPro" id="IPR011657">
    <property type="entry name" value="CNT_C_dom"/>
</dbReference>
<feature type="domain" description="Concentrative nucleoside transporter N-terminal" evidence="8">
    <location>
        <begin position="8"/>
        <end position="81"/>
    </location>
</feature>
<keyword evidence="7" id="KW-0813">Transport</keyword>
<keyword evidence="3" id="KW-1003">Cell membrane</keyword>
<evidence type="ECO:0000256" key="6">
    <source>
        <dbReference type="ARBA" id="ARBA00023136"/>
    </source>
</evidence>
<dbReference type="RefSeq" id="WP_053427499.1">
    <property type="nucleotide sequence ID" value="NZ_JAMQJB010000007.1"/>
</dbReference>
<feature type="domain" description="Concentrative nucleoside transporter C-terminal" evidence="9">
    <location>
        <begin position="196"/>
        <end position="402"/>
    </location>
</feature>
<organism evidence="11 12">
    <name type="scientific">Rossellomorea marisflavi</name>
    <dbReference type="NCBI Taxonomy" id="189381"/>
    <lineage>
        <taxon>Bacteria</taxon>
        <taxon>Bacillati</taxon>
        <taxon>Bacillota</taxon>
        <taxon>Bacilli</taxon>
        <taxon>Bacillales</taxon>
        <taxon>Bacillaceae</taxon>
        <taxon>Rossellomorea</taxon>
    </lineage>
</organism>
<comment type="similarity">
    <text evidence="2 7">Belongs to the concentrative nucleoside transporter (CNT) (TC 2.A.41) family.</text>
</comment>
<dbReference type="NCBIfam" id="TIGR00804">
    <property type="entry name" value="nupC"/>
    <property type="match status" value="1"/>
</dbReference>
<dbReference type="PANTHER" id="PTHR10590:SF4">
    <property type="entry name" value="SOLUTE CARRIER FAMILY 28 MEMBER 3"/>
    <property type="match status" value="1"/>
</dbReference>
<feature type="transmembrane region" description="Helical" evidence="7">
    <location>
        <begin position="344"/>
        <end position="370"/>
    </location>
</feature>
<evidence type="ECO:0000313" key="11">
    <source>
        <dbReference type="EMBL" id="KON92324.1"/>
    </source>
</evidence>
<evidence type="ECO:0000256" key="3">
    <source>
        <dbReference type="ARBA" id="ARBA00022475"/>
    </source>
</evidence>